<dbReference type="KEGG" id="sre:PTSG_08410"/>
<dbReference type="RefSeq" id="XP_004990659.1">
    <property type="nucleotide sequence ID" value="XM_004990602.1"/>
</dbReference>
<feature type="compositionally biased region" description="Basic and acidic residues" evidence="4">
    <location>
        <begin position="249"/>
        <end position="264"/>
    </location>
</feature>
<dbReference type="InterPro" id="IPR000717">
    <property type="entry name" value="PCI_dom"/>
</dbReference>
<feature type="compositionally biased region" description="Acidic residues" evidence="4">
    <location>
        <begin position="197"/>
        <end position="219"/>
    </location>
</feature>
<dbReference type="AlphaFoldDB" id="F2UJL6"/>
<evidence type="ECO:0000256" key="2">
    <source>
        <dbReference type="ARBA" id="ARBA00022540"/>
    </source>
</evidence>
<evidence type="ECO:0000259" key="5">
    <source>
        <dbReference type="PROSITE" id="PS50250"/>
    </source>
</evidence>
<feature type="region of interest" description="Disordered" evidence="4">
    <location>
        <begin position="1"/>
        <end position="52"/>
    </location>
</feature>
<feature type="domain" description="PCI" evidence="5">
    <location>
        <begin position="658"/>
        <end position="829"/>
    </location>
</feature>
<dbReference type="InterPro" id="IPR008905">
    <property type="entry name" value="EIF3C_N_dom"/>
</dbReference>
<dbReference type="InParanoid" id="F2UJL6"/>
<dbReference type="STRING" id="946362.F2UJL6"/>
<sequence>MSRFYTASTSEESSSEEEEEVPEVTTRSAKQFTRVDSSDEDEQRVVKSKAQKFRDDAAVQASRIRNGMKVADWSSVEDSFSNMCKLLEKSKKQIAEVGVPISCLKIFVELQDEVKEAYRSRKKLNKQQGTSLNRIHSKLPKFLKTVFNRKPLETSVNEYRENPVEEEESEQEESEDEESEEEEEDDEKKSASKAPEESEDSDDSYWDTDTSDESDDEEAGERNEQRGFRGWVATDFLKSTTQAKKKQREGKEGSKPKPQAAKEGEGEEGDEGEEKEVTMVVQGKTKEEKPLFEKGEEITYDKVMNKFKELTSARNKRREKGAHRRALRRLRNISDDHGFGAFPACNILVALITSYFDEDISATGYMDIMKWALVHNLLVELIGLLLKNKDIVVSNSTTGNSKSNKSINVDVVRLVERLDDELTRSLRNIDQNSPDYIARLSDEVVLYNLIVLTQQYSRTLTADSQCRVRLLRLERIYYKRTFLAPTPRGPTRMLPSKVEHIMEKYDRQPKPEDIHFPVPSPWVVDNKVEADIEGLVDRLCKFVYKHCKGRMAVRTALCHVFHLALFDRWTEARDLMLMSRLQDTISQADIPTQILFNRAMVQLGLCAFRAGNVIQAQAALNEIVQMGRAKELLAQGYKFRHDKSQSQISKEKMRQTPFHMHINVGLLEAVYYTASMLIEIPAIAQYGTGRSRYMNRNFRHRLEEFCRESYHAPPETTREKIMSASLAMLQGDWVRCREFICDLGVWDLMPNKPAVLTMLAEKIQHEGLRTFLLANSGYFDSITLDKLAERFELDMKEVRGIVSKMIFRRELYAFYDPMTAAVVMYRQQPSSLQVAAKKLADKVGQLLDANDRLYAARFYSGPREGGQQQDNRRRPYNRYSHGQRGNQRYRGGGQGRQWNNRPPHTGARLRRTGPQ</sequence>
<name>F2UJL6_SALR5</name>
<evidence type="ECO:0000256" key="3">
    <source>
        <dbReference type="ARBA" id="ARBA00022917"/>
    </source>
</evidence>
<dbReference type="GO" id="GO:0003743">
    <property type="term" value="F:translation initiation factor activity"/>
    <property type="evidence" value="ECO:0007669"/>
    <property type="project" value="UniProtKB-KW"/>
</dbReference>
<keyword evidence="7" id="KW-1185">Reference proteome</keyword>
<dbReference type="InterPro" id="IPR027516">
    <property type="entry name" value="EIF3C"/>
</dbReference>
<keyword evidence="2" id="KW-0396">Initiation factor</keyword>
<dbReference type="SUPFAM" id="SSF46785">
    <property type="entry name" value="Winged helix' DNA-binding domain"/>
    <property type="match status" value="1"/>
</dbReference>
<reference evidence="6" key="1">
    <citation type="submission" date="2009-08" db="EMBL/GenBank/DDBJ databases">
        <title>Annotation of Salpingoeca rosetta.</title>
        <authorList>
            <consortium name="The Broad Institute Genome Sequencing Platform"/>
            <person name="Russ C."/>
            <person name="Cuomo C."/>
            <person name="Burger G."/>
            <person name="Gray M.W."/>
            <person name="Holland P.W.H."/>
            <person name="King N."/>
            <person name="Lang F.B.F."/>
            <person name="Roger A.J."/>
            <person name="Ruiz-Trillo I."/>
            <person name="Young S.K."/>
            <person name="Zeng Q."/>
            <person name="Gargeya S."/>
            <person name="Alvarado L."/>
            <person name="Berlin A."/>
            <person name="Chapman S.B."/>
            <person name="Chen Z."/>
            <person name="Freedman E."/>
            <person name="Gellesch M."/>
            <person name="Goldberg J."/>
            <person name="Griggs A."/>
            <person name="Gujja S."/>
            <person name="Heilman E."/>
            <person name="Heiman D."/>
            <person name="Howarth C."/>
            <person name="Mehta T."/>
            <person name="Neiman D."/>
            <person name="Pearson M."/>
            <person name="Roberts A."/>
            <person name="Saif S."/>
            <person name="Shea T."/>
            <person name="Shenoy N."/>
            <person name="Sisk P."/>
            <person name="Stolte C."/>
            <person name="Sykes S."/>
            <person name="White J."/>
            <person name="Yandava C."/>
            <person name="Haas B."/>
            <person name="Nusbaum C."/>
            <person name="Birren B."/>
        </authorList>
    </citation>
    <scope>NUCLEOTIDE SEQUENCE [LARGE SCALE GENOMIC DNA]</scope>
    <source>
        <strain evidence="6">ATCC 50818</strain>
    </source>
</reference>
<feature type="compositionally biased region" description="Polar residues" evidence="4">
    <location>
        <begin position="25"/>
        <end position="35"/>
    </location>
</feature>
<keyword evidence="1" id="KW-0963">Cytoplasm</keyword>
<dbReference type="Pfam" id="PF01399">
    <property type="entry name" value="PCI"/>
    <property type="match status" value="1"/>
</dbReference>
<evidence type="ECO:0000256" key="4">
    <source>
        <dbReference type="SAM" id="MobiDB-lite"/>
    </source>
</evidence>
<dbReference type="SMART" id="SM00088">
    <property type="entry name" value="PINT"/>
    <property type="match status" value="1"/>
</dbReference>
<dbReference type="PROSITE" id="PS50250">
    <property type="entry name" value="PCI"/>
    <property type="match status" value="1"/>
</dbReference>
<gene>
    <name evidence="6" type="ORF">PTSG_08410</name>
</gene>
<protein>
    <recommendedName>
        <fullName evidence="5">PCI domain-containing protein</fullName>
    </recommendedName>
</protein>
<evidence type="ECO:0000256" key="1">
    <source>
        <dbReference type="ARBA" id="ARBA00022490"/>
    </source>
</evidence>
<dbReference type="GO" id="GO:0031369">
    <property type="term" value="F:translation initiation factor binding"/>
    <property type="evidence" value="ECO:0007669"/>
    <property type="project" value="InterPro"/>
</dbReference>
<feature type="compositionally biased region" description="Basic and acidic residues" evidence="4">
    <location>
        <begin position="187"/>
        <end position="196"/>
    </location>
</feature>
<feature type="compositionally biased region" description="Acidic residues" evidence="4">
    <location>
        <begin position="164"/>
        <end position="186"/>
    </location>
</feature>
<dbReference type="PANTHER" id="PTHR13937">
    <property type="entry name" value="EUKARYOTIC TRANSLATION INITATION FACTOR 3, SUBUNIT 8 EIF3S8 -RELATED"/>
    <property type="match status" value="1"/>
</dbReference>
<proteinExistence type="predicted"/>
<accession>F2UJL6</accession>
<evidence type="ECO:0000313" key="6">
    <source>
        <dbReference type="EMBL" id="EGD77315.1"/>
    </source>
</evidence>
<dbReference type="InterPro" id="IPR036390">
    <property type="entry name" value="WH_DNA-bd_sf"/>
</dbReference>
<dbReference type="Pfam" id="PF05470">
    <property type="entry name" value="eIF-3c_N"/>
    <property type="match status" value="1"/>
</dbReference>
<dbReference type="GO" id="GO:0005852">
    <property type="term" value="C:eukaryotic translation initiation factor 3 complex"/>
    <property type="evidence" value="ECO:0007669"/>
    <property type="project" value="InterPro"/>
</dbReference>
<feature type="compositionally biased region" description="Acidic residues" evidence="4">
    <location>
        <begin position="265"/>
        <end position="274"/>
    </location>
</feature>
<dbReference type="EMBL" id="GL832977">
    <property type="protein sequence ID" value="EGD77315.1"/>
    <property type="molecule type" value="Genomic_DNA"/>
</dbReference>
<keyword evidence="3" id="KW-0648">Protein biosynthesis</keyword>
<evidence type="ECO:0000313" key="7">
    <source>
        <dbReference type="Proteomes" id="UP000007799"/>
    </source>
</evidence>
<dbReference type="PANTHER" id="PTHR13937:SF0">
    <property type="entry name" value="EUKARYOTIC TRANSLATION INITIATION FACTOR 3 SUBUNIT C-RELATED"/>
    <property type="match status" value="1"/>
</dbReference>
<feature type="region of interest" description="Disordered" evidence="4">
    <location>
        <begin position="859"/>
        <end position="915"/>
    </location>
</feature>
<organism evidence="7">
    <name type="scientific">Salpingoeca rosetta (strain ATCC 50818 / BSB-021)</name>
    <dbReference type="NCBI Taxonomy" id="946362"/>
    <lineage>
        <taxon>Eukaryota</taxon>
        <taxon>Choanoflagellata</taxon>
        <taxon>Craspedida</taxon>
        <taxon>Salpingoecidae</taxon>
        <taxon>Salpingoeca</taxon>
    </lineage>
</organism>
<feature type="compositionally biased region" description="Acidic residues" evidence="4">
    <location>
        <begin position="13"/>
        <end position="22"/>
    </location>
</feature>
<feature type="region of interest" description="Disordered" evidence="4">
    <location>
        <begin position="154"/>
        <end position="286"/>
    </location>
</feature>
<dbReference type="eggNOG" id="KOG1076">
    <property type="taxonomic scope" value="Eukaryota"/>
</dbReference>
<dbReference type="GeneID" id="16071217"/>
<dbReference type="Proteomes" id="UP000007799">
    <property type="component" value="Unassembled WGS sequence"/>
</dbReference>
<dbReference type="GO" id="GO:0003723">
    <property type="term" value="F:RNA binding"/>
    <property type="evidence" value="ECO:0007669"/>
    <property type="project" value="InterPro"/>
</dbReference>
<dbReference type="OMA" id="FRCGLIK"/>
<dbReference type="FunCoup" id="F2UJL6">
    <property type="interactions" value="551"/>
</dbReference>
<dbReference type="OrthoDB" id="29647at2759"/>